<protein>
    <submittedName>
        <fullName evidence="3">Nucleotide-binding universal stress protein, UspA family</fullName>
    </submittedName>
</protein>
<evidence type="ECO:0000259" key="2">
    <source>
        <dbReference type="Pfam" id="PF00582"/>
    </source>
</evidence>
<dbReference type="STRING" id="287099.SAMN05660413_02410"/>
<sequence length="283" mass="32734">MKKILMPTDFSTNSINALKYAVSLFKDEECTFYLLNTFTPVLYDTEYILYSTTQPGLEEIYRENSVKGLQKVKKRITSKDKNPKHHFELISAFNLLIEEIKDQVKEKNIDLVVMGTQGATGAQEVLMGTNTVQAIKKVKCPILAIPSEYEYTNPDNILFPTDYELDYSSQQLQLLKDIIKNYDSRLNILHVLTKEELSPEKEQNKKKLATQMDSVKHQFYSKEKQALTEAIYDFQNEHPTDMLVMINNKHSFFENLLFRPVINKIGFHIKVPFLVIPSGKYSS</sequence>
<accession>A0A1I5BIV2</accession>
<dbReference type="InterPro" id="IPR014729">
    <property type="entry name" value="Rossmann-like_a/b/a_fold"/>
</dbReference>
<dbReference type="SUPFAM" id="SSF52402">
    <property type="entry name" value="Adenine nucleotide alpha hydrolases-like"/>
    <property type="match status" value="2"/>
</dbReference>
<evidence type="ECO:0000313" key="3">
    <source>
        <dbReference type="EMBL" id="SFN74675.1"/>
    </source>
</evidence>
<dbReference type="PANTHER" id="PTHR46268:SF6">
    <property type="entry name" value="UNIVERSAL STRESS PROTEIN UP12"/>
    <property type="match status" value="1"/>
</dbReference>
<dbReference type="InterPro" id="IPR006016">
    <property type="entry name" value="UspA"/>
</dbReference>
<dbReference type="Pfam" id="PF00582">
    <property type="entry name" value="Usp"/>
    <property type="match status" value="1"/>
</dbReference>
<proteinExistence type="inferred from homology"/>
<feature type="domain" description="UspA" evidence="2">
    <location>
        <begin position="1"/>
        <end position="146"/>
    </location>
</feature>
<dbReference type="AlphaFoldDB" id="A0A1I5BIV2"/>
<dbReference type="OrthoDB" id="9788959at2"/>
<evidence type="ECO:0000256" key="1">
    <source>
        <dbReference type="ARBA" id="ARBA00008791"/>
    </source>
</evidence>
<reference evidence="3 4" key="1">
    <citation type="submission" date="2016-10" db="EMBL/GenBank/DDBJ databases">
        <authorList>
            <person name="de Groot N.N."/>
        </authorList>
    </citation>
    <scope>NUCLEOTIDE SEQUENCE [LARGE SCALE GENOMIC DNA]</scope>
    <source>
        <strain evidence="3 4">DSM 17794</strain>
    </source>
</reference>
<dbReference type="Proteomes" id="UP000199153">
    <property type="component" value="Unassembled WGS sequence"/>
</dbReference>
<comment type="similarity">
    <text evidence="1">Belongs to the universal stress protein A family.</text>
</comment>
<evidence type="ECO:0000313" key="4">
    <source>
        <dbReference type="Proteomes" id="UP000199153"/>
    </source>
</evidence>
<dbReference type="Gene3D" id="3.40.50.620">
    <property type="entry name" value="HUPs"/>
    <property type="match status" value="2"/>
</dbReference>
<organism evidence="3 4">
    <name type="scientific">Salegentibacter flavus</name>
    <dbReference type="NCBI Taxonomy" id="287099"/>
    <lineage>
        <taxon>Bacteria</taxon>
        <taxon>Pseudomonadati</taxon>
        <taxon>Bacteroidota</taxon>
        <taxon>Flavobacteriia</taxon>
        <taxon>Flavobacteriales</taxon>
        <taxon>Flavobacteriaceae</taxon>
        <taxon>Salegentibacter</taxon>
    </lineage>
</organism>
<dbReference type="PANTHER" id="PTHR46268">
    <property type="entry name" value="STRESS RESPONSE PROTEIN NHAX"/>
    <property type="match status" value="1"/>
</dbReference>
<dbReference type="EMBL" id="FOVL01000015">
    <property type="protein sequence ID" value="SFN74675.1"/>
    <property type="molecule type" value="Genomic_DNA"/>
</dbReference>
<gene>
    <name evidence="3" type="ORF">SAMN05660413_02410</name>
</gene>
<keyword evidence="4" id="KW-1185">Reference proteome</keyword>
<name>A0A1I5BIV2_9FLAO</name>
<dbReference type="PRINTS" id="PR01438">
    <property type="entry name" value="UNVRSLSTRESS"/>
</dbReference>
<dbReference type="RefSeq" id="WP_093410016.1">
    <property type="nucleotide sequence ID" value="NZ_FOVL01000015.1"/>
</dbReference>
<dbReference type="InterPro" id="IPR006015">
    <property type="entry name" value="Universal_stress_UspA"/>
</dbReference>
<dbReference type="CDD" id="cd00293">
    <property type="entry name" value="USP-like"/>
    <property type="match status" value="1"/>
</dbReference>